<dbReference type="InterPro" id="IPR002347">
    <property type="entry name" value="SDR_fam"/>
</dbReference>
<comment type="caution">
    <text evidence="1">The sequence shown here is derived from an EMBL/GenBank/DDBJ whole genome shotgun (WGS) entry which is preliminary data.</text>
</comment>
<accession>A0A9D2KYN8</accession>
<gene>
    <name evidence="1" type="ORF">H9948_11930</name>
</gene>
<protein>
    <submittedName>
        <fullName evidence="1">SDR family oxidoreductase</fullName>
    </submittedName>
</protein>
<dbReference type="EMBL" id="DWYW01000280">
    <property type="protein sequence ID" value="HJA91484.1"/>
    <property type="molecule type" value="Genomic_DNA"/>
</dbReference>
<dbReference type="SUPFAM" id="SSF51735">
    <property type="entry name" value="NAD(P)-binding Rossmann-fold domains"/>
    <property type="match status" value="1"/>
</dbReference>
<name>A0A9D2KYN8_9LACT</name>
<dbReference type="AlphaFoldDB" id="A0A9D2KYN8"/>
<organism evidence="1 2">
    <name type="scientific">Candidatus Jeotgalibaca merdavium</name>
    <dbReference type="NCBI Taxonomy" id="2838627"/>
    <lineage>
        <taxon>Bacteria</taxon>
        <taxon>Bacillati</taxon>
        <taxon>Bacillota</taxon>
        <taxon>Bacilli</taxon>
        <taxon>Lactobacillales</taxon>
        <taxon>Carnobacteriaceae</taxon>
        <taxon>Jeotgalibaca</taxon>
    </lineage>
</organism>
<evidence type="ECO:0000313" key="1">
    <source>
        <dbReference type="EMBL" id="HJA91484.1"/>
    </source>
</evidence>
<proteinExistence type="predicted"/>
<sequence length="39" mass="3943">MQWLGHLLEPSEIAATAIFLASDDAAAITGESLGVTGGE</sequence>
<reference evidence="1" key="1">
    <citation type="journal article" date="2021" name="PeerJ">
        <title>Extensive microbial diversity within the chicken gut microbiome revealed by metagenomics and culture.</title>
        <authorList>
            <person name="Gilroy R."/>
            <person name="Ravi A."/>
            <person name="Getino M."/>
            <person name="Pursley I."/>
            <person name="Horton D.L."/>
            <person name="Alikhan N.F."/>
            <person name="Baker D."/>
            <person name="Gharbi K."/>
            <person name="Hall N."/>
            <person name="Watson M."/>
            <person name="Adriaenssens E.M."/>
            <person name="Foster-Nyarko E."/>
            <person name="Jarju S."/>
            <person name="Secka A."/>
            <person name="Antonio M."/>
            <person name="Oren A."/>
            <person name="Chaudhuri R.R."/>
            <person name="La Ragione R."/>
            <person name="Hildebrand F."/>
            <person name="Pallen M.J."/>
        </authorList>
    </citation>
    <scope>NUCLEOTIDE SEQUENCE</scope>
    <source>
        <strain evidence="1">CHK171-505</strain>
    </source>
</reference>
<dbReference type="Pfam" id="PF13561">
    <property type="entry name" value="adh_short_C2"/>
    <property type="match status" value="1"/>
</dbReference>
<evidence type="ECO:0000313" key="2">
    <source>
        <dbReference type="Proteomes" id="UP000886856"/>
    </source>
</evidence>
<dbReference type="Proteomes" id="UP000886856">
    <property type="component" value="Unassembled WGS sequence"/>
</dbReference>
<dbReference type="Gene3D" id="3.40.50.720">
    <property type="entry name" value="NAD(P)-binding Rossmann-like Domain"/>
    <property type="match status" value="1"/>
</dbReference>
<dbReference type="InterPro" id="IPR036291">
    <property type="entry name" value="NAD(P)-bd_dom_sf"/>
</dbReference>
<reference evidence="1" key="2">
    <citation type="submission" date="2021-04" db="EMBL/GenBank/DDBJ databases">
        <authorList>
            <person name="Gilroy R."/>
        </authorList>
    </citation>
    <scope>NUCLEOTIDE SEQUENCE</scope>
    <source>
        <strain evidence="1">CHK171-505</strain>
    </source>
</reference>